<dbReference type="GO" id="GO:0005737">
    <property type="term" value="C:cytoplasm"/>
    <property type="evidence" value="ECO:0007669"/>
    <property type="project" value="UniProtKB-SubCell"/>
</dbReference>
<evidence type="ECO:0000313" key="5">
    <source>
        <dbReference type="Proteomes" id="UP000015103"/>
    </source>
</evidence>
<proteinExistence type="inferred from homology"/>
<dbReference type="EnsemblMetazoa" id="RPRC013391-RA">
    <property type="protein sequence ID" value="RPRC013391-PA"/>
    <property type="gene ID" value="RPRC013391"/>
</dbReference>
<accession>T1IAS0</accession>
<comment type="subcellular location">
    <subcellularLocation>
        <location evidence="1">Cytoplasm</location>
    </subcellularLocation>
</comment>
<evidence type="ECO:0000256" key="2">
    <source>
        <dbReference type="ARBA" id="ARBA00022490"/>
    </source>
</evidence>
<reference evidence="4" key="1">
    <citation type="submission" date="2015-05" db="UniProtKB">
        <authorList>
            <consortium name="EnsemblMetazoa"/>
        </authorList>
    </citation>
    <scope>IDENTIFICATION</scope>
</reference>
<dbReference type="STRING" id="13249.T1IAS0"/>
<evidence type="ECO:0000256" key="3">
    <source>
        <dbReference type="ARBA" id="ARBA00061308"/>
    </source>
</evidence>
<dbReference type="EMBL" id="ACPB03005809">
    <property type="status" value="NOT_ANNOTATED_CDS"/>
    <property type="molecule type" value="Genomic_DNA"/>
</dbReference>
<organism evidence="4 5">
    <name type="scientific">Rhodnius prolixus</name>
    <name type="common">Triatomid bug</name>
    <dbReference type="NCBI Taxonomy" id="13249"/>
    <lineage>
        <taxon>Eukaryota</taxon>
        <taxon>Metazoa</taxon>
        <taxon>Ecdysozoa</taxon>
        <taxon>Arthropoda</taxon>
        <taxon>Hexapoda</taxon>
        <taxon>Insecta</taxon>
        <taxon>Pterygota</taxon>
        <taxon>Neoptera</taxon>
        <taxon>Paraneoptera</taxon>
        <taxon>Hemiptera</taxon>
        <taxon>Heteroptera</taxon>
        <taxon>Panheteroptera</taxon>
        <taxon>Cimicomorpha</taxon>
        <taxon>Reduviidae</taxon>
        <taxon>Triatominae</taxon>
        <taxon>Rhodnius</taxon>
    </lineage>
</organism>
<comment type="similarity">
    <text evidence="3">Belongs to the BRAT1 family.</text>
</comment>
<dbReference type="AlphaFoldDB" id="T1IAS0"/>
<protein>
    <submittedName>
        <fullName evidence="4">Uncharacterized protein</fullName>
    </submittedName>
</protein>
<dbReference type="InterPro" id="IPR011989">
    <property type="entry name" value="ARM-like"/>
</dbReference>
<evidence type="ECO:0000313" key="4">
    <source>
        <dbReference type="EnsemblMetazoa" id="RPRC013391-PA"/>
    </source>
</evidence>
<dbReference type="Gene3D" id="1.25.10.10">
    <property type="entry name" value="Leucine-rich Repeat Variant"/>
    <property type="match status" value="1"/>
</dbReference>
<dbReference type="InterPro" id="IPR038904">
    <property type="entry name" value="BRAT1"/>
</dbReference>
<dbReference type="InterPro" id="IPR016024">
    <property type="entry name" value="ARM-type_fold"/>
</dbReference>
<dbReference type="SUPFAM" id="SSF48371">
    <property type="entry name" value="ARM repeat"/>
    <property type="match status" value="1"/>
</dbReference>
<dbReference type="VEuPathDB" id="VectorBase:RPRC013391"/>
<dbReference type="PANTHER" id="PTHR21331">
    <property type="entry name" value="BRCA1-ASSOCIATED ATM ACTIVATOR 1"/>
    <property type="match status" value="1"/>
</dbReference>
<dbReference type="InParanoid" id="T1IAS0"/>
<dbReference type="GO" id="GO:0005634">
    <property type="term" value="C:nucleus"/>
    <property type="evidence" value="ECO:0007669"/>
    <property type="project" value="TreeGrafter"/>
</dbReference>
<dbReference type="HOGENOM" id="CLU_534836_0_0_1"/>
<sequence>MKFDRTDNKGEFTKVENLIFVVQAMPMFIYIRLTYMDKNEVTELFVDKLFNVACPALIRLGYFYRDQCLATDLSLEKMTCQVINSFIRISSFCEKICAEALKLVKLVLLNFMPPNLALLVDTLQGSSMRDLGDQLFKTLGSVHWEVRDSSLEVLQIIGSLAVDKFPAFQSLLLEHNLPAIILSIVESDCESYVRATALSCLSELIKIQVIWDTYLQKEQVLTTFVSLLYFETEGIVRNKAALLIKDICKHRNLSESSLEWVYDAMYHIAQNDLHWEVKISALDFWDAIQEKTFISVGMVDGKFPEVIFSKEKKKIVQITPTEVSLRVNSAMRHLSSNGCLYTLWETLHDDCDIQVQRKSASIIKKLMDVITTFKIMNDLEDSIGHVNEDTINGNRLDHFEKTDEIENKVKADQNNKSQSHDDVIDGIVAESDVKLLSGLVKLTEPVKSWPNIKKIMIPPREFLYKITAVDYTTYMKEPKENYKNTWDMESLLDDILLYSKWNVGEDRDKN</sequence>
<name>T1IAS0_RHOPR</name>
<dbReference type="PANTHER" id="PTHR21331:SF2">
    <property type="entry name" value="BRCA1-ASSOCIATED ATM ACTIVATOR 1"/>
    <property type="match status" value="1"/>
</dbReference>
<dbReference type="GO" id="GO:0008283">
    <property type="term" value="P:cell population proliferation"/>
    <property type="evidence" value="ECO:0007669"/>
    <property type="project" value="InterPro"/>
</dbReference>
<evidence type="ECO:0000256" key="1">
    <source>
        <dbReference type="ARBA" id="ARBA00004496"/>
    </source>
</evidence>
<dbReference type="OMA" id="IMIPPRE"/>
<dbReference type="Proteomes" id="UP000015103">
    <property type="component" value="Unassembled WGS sequence"/>
</dbReference>
<dbReference type="eggNOG" id="ENOG502QV7P">
    <property type="taxonomic scope" value="Eukaryota"/>
</dbReference>
<keyword evidence="5" id="KW-1185">Reference proteome</keyword>
<dbReference type="GO" id="GO:0006974">
    <property type="term" value="P:DNA damage response"/>
    <property type="evidence" value="ECO:0007669"/>
    <property type="project" value="InterPro"/>
</dbReference>
<keyword evidence="2" id="KW-0963">Cytoplasm</keyword>